<dbReference type="InterPro" id="IPR021395">
    <property type="entry name" value="DUF3035"/>
</dbReference>
<comment type="caution">
    <text evidence="2">The sequence shown here is derived from an EMBL/GenBank/DDBJ whole genome shotgun (WGS) entry which is preliminary data.</text>
</comment>
<evidence type="ECO:0000313" key="3">
    <source>
        <dbReference type="Proteomes" id="UP000306602"/>
    </source>
</evidence>
<feature type="region of interest" description="Disordered" evidence="1">
    <location>
        <begin position="27"/>
        <end position="69"/>
    </location>
</feature>
<dbReference type="AlphaFoldDB" id="A0A4S4NF50"/>
<dbReference type="Pfam" id="PF11233">
    <property type="entry name" value="DUF3035"/>
    <property type="match status" value="1"/>
</dbReference>
<evidence type="ECO:0000256" key="1">
    <source>
        <dbReference type="SAM" id="MobiDB-lite"/>
    </source>
</evidence>
<gene>
    <name evidence="2" type="ORF">E4Z66_07330</name>
</gene>
<evidence type="ECO:0000313" key="2">
    <source>
        <dbReference type="EMBL" id="THH36751.1"/>
    </source>
</evidence>
<dbReference type="Proteomes" id="UP000306602">
    <property type="component" value="Unassembled WGS sequence"/>
</dbReference>
<dbReference type="RefSeq" id="WP_136462351.1">
    <property type="nucleotide sequence ID" value="NZ_SRKY01000002.1"/>
</dbReference>
<dbReference type="EMBL" id="SRKY01000002">
    <property type="protein sequence ID" value="THH36751.1"/>
    <property type="molecule type" value="Genomic_DNA"/>
</dbReference>
<protein>
    <submittedName>
        <fullName evidence="2">DUF3035 domain-containing protein</fullName>
    </submittedName>
</protein>
<dbReference type="PROSITE" id="PS51257">
    <property type="entry name" value="PROKAR_LIPOPROTEIN"/>
    <property type="match status" value="1"/>
</dbReference>
<reference evidence="2 3" key="1">
    <citation type="submission" date="2019-04" db="EMBL/GenBank/DDBJ databases">
        <title>Shimia ponticola sp. nov., isolated from seawater.</title>
        <authorList>
            <person name="Kim Y.-O."/>
            <person name="Yoon J.-H."/>
        </authorList>
    </citation>
    <scope>NUCLEOTIDE SEQUENCE [LARGE SCALE GENOMIC DNA]</scope>
    <source>
        <strain evidence="2 3">MYP11</strain>
    </source>
</reference>
<keyword evidence="3" id="KW-1185">Reference proteome</keyword>
<sequence length="168" mass="18572">MRLFQIGLILVAMTLVSACENKSLRELARPSDGPDEFKITPGKPLQAPEDLSSLPEPTPGGANRTDQYPLQDSAIALGGRRAADTGVIPGADGAVVNYASRFGREAAIRQELAVADEDFRRRRGRFTQIRIVREDIYNNVYRRQALDAKAEQRRWRRAGAKTPSAPPE</sequence>
<name>A0A4S4NF50_9RHOB</name>
<organism evidence="2 3">
    <name type="scientific">Aliishimia ponticola</name>
    <dbReference type="NCBI Taxonomy" id="2499833"/>
    <lineage>
        <taxon>Bacteria</taxon>
        <taxon>Pseudomonadati</taxon>
        <taxon>Pseudomonadota</taxon>
        <taxon>Alphaproteobacteria</taxon>
        <taxon>Rhodobacterales</taxon>
        <taxon>Paracoccaceae</taxon>
        <taxon>Aliishimia</taxon>
    </lineage>
</organism>
<dbReference type="OrthoDB" id="7876689at2"/>
<proteinExistence type="predicted"/>
<accession>A0A4S4NF50</accession>